<dbReference type="AlphaFoldDB" id="A0AAV5VFM2"/>
<comment type="caution">
    <text evidence="1">The sequence shown here is derived from an EMBL/GenBank/DDBJ whole genome shotgun (WGS) entry which is preliminary data.</text>
</comment>
<dbReference type="Proteomes" id="UP001432322">
    <property type="component" value="Unassembled WGS sequence"/>
</dbReference>
<feature type="non-terminal residue" evidence="1">
    <location>
        <position position="1"/>
    </location>
</feature>
<accession>A0AAV5VFM2</accession>
<dbReference type="EMBL" id="BTSY01000003">
    <property type="protein sequence ID" value="GMT18485.1"/>
    <property type="molecule type" value="Genomic_DNA"/>
</dbReference>
<organism evidence="1 2">
    <name type="scientific">Pristionchus fissidentatus</name>
    <dbReference type="NCBI Taxonomy" id="1538716"/>
    <lineage>
        <taxon>Eukaryota</taxon>
        <taxon>Metazoa</taxon>
        <taxon>Ecdysozoa</taxon>
        <taxon>Nematoda</taxon>
        <taxon>Chromadorea</taxon>
        <taxon>Rhabditida</taxon>
        <taxon>Rhabditina</taxon>
        <taxon>Diplogasteromorpha</taxon>
        <taxon>Diplogasteroidea</taxon>
        <taxon>Neodiplogasteridae</taxon>
        <taxon>Pristionchus</taxon>
    </lineage>
</organism>
<evidence type="ECO:0000313" key="2">
    <source>
        <dbReference type="Proteomes" id="UP001432322"/>
    </source>
</evidence>
<proteinExistence type="predicted"/>
<protein>
    <submittedName>
        <fullName evidence="1">Uncharacterized protein</fullName>
    </submittedName>
</protein>
<keyword evidence="2" id="KW-1185">Reference proteome</keyword>
<gene>
    <name evidence="1" type="ORF">PFISCL1PPCAC_9782</name>
</gene>
<evidence type="ECO:0000313" key="1">
    <source>
        <dbReference type="EMBL" id="GMT18485.1"/>
    </source>
</evidence>
<name>A0AAV5VFM2_9BILA</name>
<sequence length="170" mass="19703">SIFLLLLCTQITTSFLMLDGSLVYDIRQELLQSKGKFIRHKNSTHDILHLKSLNTSIRVRDVSYNFGPQPLCFAWIAYPDSVDLTQHNTTCLNNWRSTYNEKVNKCYTAADAAYNTPLCEYRRDDADNCEVNKPLFTCVDYISVLRYVEEDLIFPDGRTFVDIAQRTRTL</sequence>
<reference evidence="1" key="1">
    <citation type="submission" date="2023-10" db="EMBL/GenBank/DDBJ databases">
        <title>Genome assembly of Pristionchus species.</title>
        <authorList>
            <person name="Yoshida K."/>
            <person name="Sommer R.J."/>
        </authorList>
    </citation>
    <scope>NUCLEOTIDE SEQUENCE</scope>
    <source>
        <strain evidence="1">RS5133</strain>
    </source>
</reference>